<keyword evidence="9" id="KW-1185">Reference proteome</keyword>
<dbReference type="InterPro" id="IPR035396">
    <property type="entry name" value="Bac_rhamnosid6H"/>
</dbReference>
<evidence type="ECO:0000313" key="9">
    <source>
        <dbReference type="Proteomes" id="UP000756346"/>
    </source>
</evidence>
<evidence type="ECO:0000259" key="4">
    <source>
        <dbReference type="Pfam" id="PF05592"/>
    </source>
</evidence>
<dbReference type="AlphaFoldDB" id="A0A9P9BSX4"/>
<dbReference type="InterPro" id="IPR013783">
    <property type="entry name" value="Ig-like_fold"/>
</dbReference>
<dbReference type="Pfam" id="PF25788">
    <property type="entry name" value="Ig_Rha78A_N"/>
    <property type="match status" value="1"/>
</dbReference>
<evidence type="ECO:0000313" key="8">
    <source>
        <dbReference type="EMBL" id="KAH7038335.1"/>
    </source>
</evidence>
<dbReference type="SUPFAM" id="SSF48208">
    <property type="entry name" value="Six-hairpin glycosidases"/>
    <property type="match status" value="1"/>
</dbReference>
<dbReference type="InterPro" id="IPR016007">
    <property type="entry name" value="Alpha_rhamnosid"/>
</dbReference>
<dbReference type="EC" id="3.2.1.40" evidence="2"/>
<dbReference type="InterPro" id="IPR013737">
    <property type="entry name" value="Bac_rhamnosid_N"/>
</dbReference>
<dbReference type="EMBL" id="JAGTJQ010000002">
    <property type="protein sequence ID" value="KAH7038335.1"/>
    <property type="molecule type" value="Genomic_DNA"/>
</dbReference>
<dbReference type="GeneID" id="70181111"/>
<keyword evidence="3" id="KW-0378">Hydrolase</keyword>
<evidence type="ECO:0000259" key="5">
    <source>
        <dbReference type="Pfam" id="PF08531"/>
    </source>
</evidence>
<dbReference type="PANTHER" id="PTHR33307:SF6">
    <property type="entry name" value="ALPHA-RHAMNOSIDASE (EUROFUNG)-RELATED"/>
    <property type="match status" value="1"/>
</dbReference>
<comment type="caution">
    <text evidence="8">The sequence shown here is derived from an EMBL/GenBank/DDBJ whole genome shotgun (WGS) entry which is preliminary data.</text>
</comment>
<evidence type="ECO:0000259" key="7">
    <source>
        <dbReference type="Pfam" id="PF17390"/>
    </source>
</evidence>
<dbReference type="Proteomes" id="UP000756346">
    <property type="component" value="Unassembled WGS sequence"/>
</dbReference>
<dbReference type="Gene3D" id="2.60.40.10">
    <property type="entry name" value="Immunoglobulins"/>
    <property type="match status" value="1"/>
</dbReference>
<dbReference type="PANTHER" id="PTHR33307">
    <property type="entry name" value="ALPHA-RHAMNOSIDASE (EUROFUNG)"/>
    <property type="match status" value="1"/>
</dbReference>
<dbReference type="GO" id="GO:0005975">
    <property type="term" value="P:carbohydrate metabolic process"/>
    <property type="evidence" value="ECO:0007669"/>
    <property type="project" value="InterPro"/>
</dbReference>
<feature type="domain" description="Bacterial alpha-L-rhamnosidase N-terminal" evidence="5">
    <location>
        <begin position="188"/>
        <end position="374"/>
    </location>
</feature>
<sequence length="965" mass="106336">MEATSQQQQQRHEQPCIAGLRFEHYSVAHQLGTQAVRPRLSWKFANVPAGFVQLGYELEVYDSTTIITDPGQKILHREVVESDQSVLVPWPAKLPDLVSRQAVFARSRAADAEAAQNTIRTPWSEPASIETGLLDRGDWQGQLISSPPSWGDECQSAAETPRGEELYRAEFDVVQPATPAAVEEAQRQIRSARLYITAQGVYEAEINGRRVGDEFLAPGWTEYRSRLRYQCYDVTGYIHGGSSSNSVGGRPRKNVIGVRVAEGWFCGRLSWLDDSIARNHFGERPALLAQLEVTFVDGARQVVVSTDSSWRVTRGPTLLAELYDGEKYDARLEIEGWSGAEKHAAAAQWEPVPVRGPLPDTVALITGEAAPVRRIEVVRPVQRITTLSGKTILDFGQNLVGYTRIKRVRARRGHKITLSHAEVLEKGELGTRPLRKAANRDEYTCKGSDSSAGEGETWEPRFTFHGYRYVQVEGNNDNNDNNGDLLSCVETVVCHTDMAPAGSFSCSDELLNRLHANVTWSMRGNFLSIPTDCPQRDERLGWTGDIAMFAPTATLLYNCTDMLRGWLRDLAAEQAKHAGVPPLVVPNVLTRDPFFGRVTPVAVWGDVAVLAPWALYQASGDVEILREQYQSMLDWVAAIPRNKTGNTHLWKSSLLQLGDWLDPSAPPDNPAGGKTDAILVADAFLIHTLDTTAEVAALLHQNTDAERLRREAASARSQFAHEYLTPAGRLVSDSQTAYALAIVFGLFPSPAQRRHACDRLVYLVRRNAFKIGTGFAGTPYICEALTLAGHQGGGGEDVAYALLRNEECPSWLYSVKMGATTIWERYDSMLADGSVNPGEMTSFNHYALGAVARWMWERAAGLKALEAGWRRIQVAPVVGGGLTRVKAVHYTPYGKVGSQWVLEEGEEDEEERLRMTVTVPPNATAEVVFPAGSETEKLVVGSGVHEFSVAVKVPAWPVKPIGLFG</sequence>
<evidence type="ECO:0000256" key="3">
    <source>
        <dbReference type="ARBA" id="ARBA00022801"/>
    </source>
</evidence>
<accession>A0A9P9BSX4</accession>
<proteinExistence type="predicted"/>
<organism evidence="8 9">
    <name type="scientific">Microdochium trichocladiopsis</name>
    <dbReference type="NCBI Taxonomy" id="1682393"/>
    <lineage>
        <taxon>Eukaryota</taxon>
        <taxon>Fungi</taxon>
        <taxon>Dikarya</taxon>
        <taxon>Ascomycota</taxon>
        <taxon>Pezizomycotina</taxon>
        <taxon>Sordariomycetes</taxon>
        <taxon>Xylariomycetidae</taxon>
        <taxon>Xylariales</taxon>
        <taxon>Microdochiaceae</taxon>
        <taxon>Microdochium</taxon>
    </lineage>
</organism>
<reference evidence="8" key="1">
    <citation type="journal article" date="2021" name="Nat. Commun.">
        <title>Genetic determinants of endophytism in the Arabidopsis root mycobiome.</title>
        <authorList>
            <person name="Mesny F."/>
            <person name="Miyauchi S."/>
            <person name="Thiergart T."/>
            <person name="Pickel B."/>
            <person name="Atanasova L."/>
            <person name="Karlsson M."/>
            <person name="Huettel B."/>
            <person name="Barry K.W."/>
            <person name="Haridas S."/>
            <person name="Chen C."/>
            <person name="Bauer D."/>
            <person name="Andreopoulos W."/>
            <person name="Pangilinan J."/>
            <person name="LaButti K."/>
            <person name="Riley R."/>
            <person name="Lipzen A."/>
            <person name="Clum A."/>
            <person name="Drula E."/>
            <person name="Henrissat B."/>
            <person name="Kohler A."/>
            <person name="Grigoriev I.V."/>
            <person name="Martin F.M."/>
            <person name="Hacquard S."/>
        </authorList>
    </citation>
    <scope>NUCLEOTIDE SEQUENCE</scope>
    <source>
        <strain evidence="8">MPI-CAGE-CH-0230</strain>
    </source>
</reference>
<dbReference type="Pfam" id="PF17390">
    <property type="entry name" value="Bac_rhamnosid_C"/>
    <property type="match status" value="1"/>
</dbReference>
<dbReference type="InterPro" id="IPR012341">
    <property type="entry name" value="6hp_glycosidase-like_sf"/>
</dbReference>
<dbReference type="Pfam" id="PF05592">
    <property type="entry name" value="Bac_rhamnosid"/>
    <property type="match status" value="1"/>
</dbReference>
<gene>
    <name evidence="8" type="ORF">B0I36DRAFT_284495</name>
</gene>
<dbReference type="Pfam" id="PF08531">
    <property type="entry name" value="Bac_rhamnosid_N"/>
    <property type="match status" value="1"/>
</dbReference>
<feature type="domain" description="Alpha-L-rhamnosidase C-terminal" evidence="7">
    <location>
        <begin position="861"/>
        <end position="937"/>
    </location>
</feature>
<dbReference type="Pfam" id="PF17389">
    <property type="entry name" value="Bac_rhamnosid6H"/>
    <property type="match status" value="1"/>
</dbReference>
<dbReference type="InterPro" id="IPR008928">
    <property type="entry name" value="6-hairpin_glycosidase_sf"/>
</dbReference>
<feature type="domain" description="Alpha-L-rhamnosidase concanavalin-like" evidence="4">
    <location>
        <begin position="387"/>
        <end position="480"/>
    </location>
</feature>
<dbReference type="OrthoDB" id="10036721at2759"/>
<comment type="catalytic activity">
    <reaction evidence="1">
        <text>Hydrolysis of terminal non-reducing alpha-L-rhamnose residues in alpha-L-rhamnosides.</text>
        <dbReference type="EC" id="3.2.1.40"/>
    </reaction>
</comment>
<evidence type="ECO:0000259" key="6">
    <source>
        <dbReference type="Pfam" id="PF17389"/>
    </source>
</evidence>
<dbReference type="InterPro" id="IPR035398">
    <property type="entry name" value="Bac_rhamnosid_C"/>
</dbReference>
<dbReference type="Gene3D" id="1.50.10.10">
    <property type="match status" value="1"/>
</dbReference>
<evidence type="ECO:0000256" key="2">
    <source>
        <dbReference type="ARBA" id="ARBA00012652"/>
    </source>
</evidence>
<dbReference type="RefSeq" id="XP_046017456.1">
    <property type="nucleotide sequence ID" value="XM_046151565.1"/>
</dbReference>
<evidence type="ECO:0000256" key="1">
    <source>
        <dbReference type="ARBA" id="ARBA00001445"/>
    </source>
</evidence>
<dbReference type="Gene3D" id="2.60.420.10">
    <property type="entry name" value="Maltose phosphorylase, domain 3"/>
    <property type="match status" value="1"/>
</dbReference>
<feature type="domain" description="Alpha-L-rhamnosidase six-hairpin glycosidase" evidence="6">
    <location>
        <begin position="501"/>
        <end position="857"/>
    </location>
</feature>
<dbReference type="Gene3D" id="2.60.120.260">
    <property type="entry name" value="Galactose-binding domain-like"/>
    <property type="match status" value="2"/>
</dbReference>
<protein>
    <recommendedName>
        <fullName evidence="2">alpha-L-rhamnosidase</fullName>
        <ecNumber evidence="2">3.2.1.40</ecNumber>
    </recommendedName>
</protein>
<name>A0A9P9BSX4_9PEZI</name>
<dbReference type="GO" id="GO:0030596">
    <property type="term" value="F:alpha-L-rhamnosidase activity"/>
    <property type="evidence" value="ECO:0007669"/>
    <property type="project" value="UniProtKB-EC"/>
</dbReference>
<dbReference type="PIRSF" id="PIRSF010631">
    <property type="entry name" value="A-rhamnsds"/>
    <property type="match status" value="1"/>
</dbReference>
<dbReference type="InterPro" id="IPR008902">
    <property type="entry name" value="Rhamnosid_concanavalin"/>
</dbReference>